<dbReference type="GO" id="GO:0005524">
    <property type="term" value="F:ATP binding"/>
    <property type="evidence" value="ECO:0007669"/>
    <property type="project" value="UniProtKB-KW"/>
</dbReference>
<dbReference type="GO" id="GO:0004674">
    <property type="term" value="F:protein serine/threonine kinase activity"/>
    <property type="evidence" value="ECO:0007669"/>
    <property type="project" value="UniProtKB-KW"/>
</dbReference>
<dbReference type="InterPro" id="IPR004166">
    <property type="entry name" value="a-kinase_dom"/>
</dbReference>
<feature type="compositionally biased region" description="Polar residues" evidence="6">
    <location>
        <begin position="109"/>
        <end position="119"/>
    </location>
</feature>
<dbReference type="SMART" id="SM00811">
    <property type="entry name" value="Alpha_kinase"/>
    <property type="match status" value="1"/>
</dbReference>
<dbReference type="PANTHER" id="PTHR45992">
    <property type="entry name" value="EUKARYOTIC ELONGATION FACTOR 2 KINASE-RELATED"/>
    <property type="match status" value="1"/>
</dbReference>
<evidence type="ECO:0000256" key="3">
    <source>
        <dbReference type="ARBA" id="ARBA00022741"/>
    </source>
</evidence>
<keyword evidence="8" id="KW-0251">Elongation factor</keyword>
<dbReference type="SUPFAM" id="SSF56112">
    <property type="entry name" value="Protein kinase-like (PK-like)"/>
    <property type="match status" value="1"/>
</dbReference>
<evidence type="ECO:0000256" key="1">
    <source>
        <dbReference type="ARBA" id="ARBA00022527"/>
    </source>
</evidence>
<feature type="domain" description="Alpha-type protein kinase" evidence="7">
    <location>
        <begin position="363"/>
        <end position="593"/>
    </location>
</feature>
<feature type="compositionally biased region" description="Polar residues" evidence="6">
    <location>
        <begin position="62"/>
        <end position="81"/>
    </location>
</feature>
<dbReference type="CDD" id="cd04515">
    <property type="entry name" value="Alpha_kinase"/>
    <property type="match status" value="1"/>
</dbReference>
<feature type="region of interest" description="Disordered" evidence="6">
    <location>
        <begin position="97"/>
        <end position="119"/>
    </location>
</feature>
<reference evidence="8 9" key="1">
    <citation type="submission" date="2019-05" db="EMBL/GenBank/DDBJ databases">
        <title>Emergence of the Ug99 lineage of the wheat stem rust pathogen through somatic hybridization.</title>
        <authorList>
            <person name="Li F."/>
            <person name="Upadhyaya N.M."/>
            <person name="Sperschneider J."/>
            <person name="Matny O."/>
            <person name="Nguyen-Phuc H."/>
            <person name="Mago R."/>
            <person name="Raley C."/>
            <person name="Miller M.E."/>
            <person name="Silverstein K.A.T."/>
            <person name="Henningsen E."/>
            <person name="Hirsch C.D."/>
            <person name="Visser B."/>
            <person name="Pretorius Z.A."/>
            <person name="Steffenson B.J."/>
            <person name="Schwessinger B."/>
            <person name="Dodds P.N."/>
            <person name="Figueroa M."/>
        </authorList>
    </citation>
    <scope>NUCLEOTIDE SEQUENCE [LARGE SCALE GENOMIC DNA]</scope>
    <source>
        <strain evidence="8 9">Ug99</strain>
    </source>
</reference>
<dbReference type="InterPro" id="IPR051852">
    <property type="entry name" value="Alpha-type_PK"/>
</dbReference>
<gene>
    <name evidence="8" type="primary">EEF2K_17</name>
    <name evidence="8" type="ORF">PGTUg99_022215</name>
</gene>
<dbReference type="GO" id="GO:1903013">
    <property type="term" value="P:response to differentiation-inducing factor 1"/>
    <property type="evidence" value="ECO:0007669"/>
    <property type="project" value="TreeGrafter"/>
</dbReference>
<dbReference type="GO" id="GO:0003746">
    <property type="term" value="F:translation elongation factor activity"/>
    <property type="evidence" value="ECO:0007669"/>
    <property type="project" value="UniProtKB-KW"/>
</dbReference>
<dbReference type="GO" id="GO:0031037">
    <property type="term" value="P:myosin II filament disassembly"/>
    <property type="evidence" value="ECO:0007669"/>
    <property type="project" value="TreeGrafter"/>
</dbReference>
<keyword evidence="3" id="KW-0547">Nucleotide-binding</keyword>
<evidence type="ECO:0000313" key="8">
    <source>
        <dbReference type="EMBL" id="KAA1080199.1"/>
    </source>
</evidence>
<name>A0A5B0MWL7_PUCGR</name>
<keyword evidence="2" id="KW-0808">Transferase</keyword>
<dbReference type="Gene3D" id="3.20.200.10">
    <property type="entry name" value="MHCK/EF2 kinase"/>
    <property type="match status" value="1"/>
</dbReference>
<keyword evidence="1" id="KW-0723">Serine/threonine-protein kinase</keyword>
<evidence type="ECO:0000256" key="2">
    <source>
        <dbReference type="ARBA" id="ARBA00022679"/>
    </source>
</evidence>
<feature type="compositionally biased region" description="Polar residues" evidence="6">
    <location>
        <begin position="605"/>
        <end position="632"/>
    </location>
</feature>
<feature type="region of interest" description="Disordered" evidence="6">
    <location>
        <begin position="268"/>
        <end position="313"/>
    </location>
</feature>
<accession>A0A5B0MWL7</accession>
<evidence type="ECO:0000256" key="6">
    <source>
        <dbReference type="SAM" id="MobiDB-lite"/>
    </source>
</evidence>
<dbReference type="InterPro" id="IPR011009">
    <property type="entry name" value="Kinase-like_dom_sf"/>
</dbReference>
<keyword evidence="8" id="KW-0648">Protein biosynthesis</keyword>
<dbReference type="Proteomes" id="UP000325313">
    <property type="component" value="Unassembled WGS sequence"/>
</dbReference>
<dbReference type="Pfam" id="PF02816">
    <property type="entry name" value="Alpha_kinase"/>
    <property type="match status" value="1"/>
</dbReference>
<dbReference type="PANTHER" id="PTHR45992:SF2">
    <property type="entry name" value="EUKARYOTIC ELONGATION FACTOR 2 KINASE"/>
    <property type="match status" value="1"/>
</dbReference>
<dbReference type="AlphaFoldDB" id="A0A5B0MWL7"/>
<feature type="region of interest" description="Disordered" evidence="6">
    <location>
        <begin position="131"/>
        <end position="164"/>
    </location>
</feature>
<protein>
    <submittedName>
        <fullName evidence="8">Eukaryotic elongation factor-2 kinase</fullName>
    </submittedName>
</protein>
<feature type="compositionally biased region" description="Low complexity" evidence="6">
    <location>
        <begin position="272"/>
        <end position="283"/>
    </location>
</feature>
<evidence type="ECO:0000313" key="9">
    <source>
        <dbReference type="Proteomes" id="UP000325313"/>
    </source>
</evidence>
<comment type="caution">
    <text evidence="8">The sequence shown here is derived from an EMBL/GenBank/DDBJ whole genome shotgun (WGS) entry which is preliminary data.</text>
</comment>
<proteinExistence type="predicted"/>
<feature type="region of interest" description="Disordered" evidence="6">
    <location>
        <begin position="605"/>
        <end position="662"/>
    </location>
</feature>
<dbReference type="EMBL" id="VDEP01000442">
    <property type="protein sequence ID" value="KAA1080199.1"/>
    <property type="molecule type" value="Genomic_DNA"/>
</dbReference>
<evidence type="ECO:0000256" key="4">
    <source>
        <dbReference type="ARBA" id="ARBA00022777"/>
    </source>
</evidence>
<organism evidence="8 9">
    <name type="scientific">Puccinia graminis f. sp. tritici</name>
    <dbReference type="NCBI Taxonomy" id="56615"/>
    <lineage>
        <taxon>Eukaryota</taxon>
        <taxon>Fungi</taxon>
        <taxon>Dikarya</taxon>
        <taxon>Basidiomycota</taxon>
        <taxon>Pucciniomycotina</taxon>
        <taxon>Pucciniomycetes</taxon>
        <taxon>Pucciniales</taxon>
        <taxon>Pucciniaceae</taxon>
        <taxon>Puccinia</taxon>
    </lineage>
</organism>
<evidence type="ECO:0000256" key="5">
    <source>
        <dbReference type="ARBA" id="ARBA00022840"/>
    </source>
</evidence>
<feature type="compositionally biased region" description="Polar residues" evidence="6">
    <location>
        <begin position="288"/>
        <end position="307"/>
    </location>
</feature>
<feature type="region of interest" description="Disordered" evidence="6">
    <location>
        <begin position="46"/>
        <end position="81"/>
    </location>
</feature>
<evidence type="ECO:0000259" key="7">
    <source>
        <dbReference type="PROSITE" id="PS51158"/>
    </source>
</evidence>
<keyword evidence="4 8" id="KW-0418">Kinase</keyword>
<sequence length="662" mass="73040">MPLCLKCQRWSDHALVGDACHDCFKFLGFNVEKMAHLFSGTNPPPAPSTALNNLPPPHTLPSARNSQINTTTAPSHNHSTTSLNTRAMQSTLNVLKPPSNLPAPFPSHPNVTTSVPTIDSGSMAHFRRIVKEKRVKPSSSGPSSKKAKPSVTTPTPPAPEKSIKHRDFGFHLYESDILVKNTGIHQIKQPYYLDNPNLYNDLCTSLWTMFSPQILTKTHITSLPTNPEDYLCLSDGESRIPDQETLLGVLKEAKGRKVAHINLTYDHPFTGDDSNSDPNSSPPKRYSTRASTVAASSNRKIATSSQDKTNKKKDAWALGPLAGTVIARGNKSLASKMEWLSKPMPRYLHVNTDGWVLAQRLLLDEIETTKATTESIIIKVDKREVIGSGGMRTTYAAQVKTISDEVEIITDYVAKVMKDIQHQTLKLHAADARMYEACAVLLEEYRSVIEACRGLPMSTKAKAKQMQIIRHSVVFTGDILFPTDIYFFEKRLPGKYVKYSSNTDFNIAVNQIGIDPKVFQLMNAFTHWTYNISNGKNLVADLQGVGPHITDPQIIDLDESLWTLGNNSADGIKAFIRDHLCNEVCQAIGLPKVGDSEWEIIIPQDSSNQPAESQTSNQNPHLSRGSRPSGSLTHLLADSDDDGVLPDPNTFFATHSVQNTST</sequence>
<keyword evidence="5" id="KW-0067">ATP-binding</keyword>
<dbReference type="PROSITE" id="PS51158">
    <property type="entry name" value="ALPHA_KINASE"/>
    <property type="match status" value="1"/>
</dbReference>
<feature type="compositionally biased region" description="Polar residues" evidence="6">
    <location>
        <begin position="651"/>
        <end position="662"/>
    </location>
</feature>